<dbReference type="Proteomes" id="UP000295724">
    <property type="component" value="Unassembled WGS sequence"/>
</dbReference>
<evidence type="ECO:0000313" key="2">
    <source>
        <dbReference type="EMBL" id="TDR20477.1"/>
    </source>
</evidence>
<organism evidence="2 3">
    <name type="scientific">Marinicella litoralis</name>
    <dbReference type="NCBI Taxonomy" id="644220"/>
    <lineage>
        <taxon>Bacteria</taxon>
        <taxon>Pseudomonadati</taxon>
        <taxon>Pseudomonadota</taxon>
        <taxon>Gammaproteobacteria</taxon>
        <taxon>Lysobacterales</taxon>
        <taxon>Marinicellaceae</taxon>
        <taxon>Marinicella</taxon>
    </lineage>
</organism>
<accession>A0A4R6XRF4</accession>
<reference evidence="2 3" key="1">
    <citation type="submission" date="2019-03" db="EMBL/GenBank/DDBJ databases">
        <title>Genomic Encyclopedia of Type Strains, Phase IV (KMG-IV): sequencing the most valuable type-strain genomes for metagenomic binning, comparative biology and taxonomic classification.</title>
        <authorList>
            <person name="Goeker M."/>
        </authorList>
    </citation>
    <scope>NUCLEOTIDE SEQUENCE [LARGE SCALE GENOMIC DNA]</scope>
    <source>
        <strain evidence="2 3">DSM 25488</strain>
    </source>
</reference>
<evidence type="ECO:0000313" key="3">
    <source>
        <dbReference type="Proteomes" id="UP000295724"/>
    </source>
</evidence>
<keyword evidence="3" id="KW-1185">Reference proteome</keyword>
<feature type="signal peptide" evidence="1">
    <location>
        <begin position="1"/>
        <end position="18"/>
    </location>
</feature>
<dbReference type="RefSeq" id="WP_099018320.1">
    <property type="nucleotide sequence ID" value="NZ_NIHB01000001.1"/>
</dbReference>
<protein>
    <submittedName>
        <fullName evidence="2">Uncharacterized protein</fullName>
    </submittedName>
</protein>
<comment type="caution">
    <text evidence="2">The sequence shown here is derived from an EMBL/GenBank/DDBJ whole genome shotgun (WGS) entry which is preliminary data.</text>
</comment>
<gene>
    <name evidence="2" type="ORF">C8D91_1451</name>
</gene>
<keyword evidence="1" id="KW-0732">Signal</keyword>
<proteinExistence type="predicted"/>
<dbReference type="AlphaFoldDB" id="A0A4R6XRF4"/>
<dbReference type="EMBL" id="SNZB01000003">
    <property type="protein sequence ID" value="TDR20477.1"/>
    <property type="molecule type" value="Genomic_DNA"/>
</dbReference>
<evidence type="ECO:0000256" key="1">
    <source>
        <dbReference type="SAM" id="SignalP"/>
    </source>
</evidence>
<sequence length="152" mass="17546">MKRSILLLGLFVNFTSVASSPRAFDIEKVSSYGKLLGTEYYVNLDASKEYINEAYKVEITLEINRVKMQIPTEVLNGFKYISLNSIDIQYHYASIVVLHENNYLPRETFSMNIESSDNKECENDNSVLKSINFTFELDGSLREIETFDRCEL</sequence>
<feature type="chain" id="PRO_5020657738" evidence="1">
    <location>
        <begin position="19"/>
        <end position="152"/>
    </location>
</feature>
<name>A0A4R6XRF4_9GAMM</name>